<evidence type="ECO:0000256" key="6">
    <source>
        <dbReference type="ARBA" id="ARBA00023277"/>
    </source>
</evidence>
<feature type="region of interest" description="Disordered" evidence="8">
    <location>
        <begin position="224"/>
        <end position="284"/>
    </location>
</feature>
<dbReference type="InterPro" id="IPR043595">
    <property type="entry name" value="FaeB/C/D"/>
</dbReference>
<dbReference type="EMBL" id="QFYP01000001">
    <property type="protein sequence ID" value="RAK60248.1"/>
    <property type="molecule type" value="Genomic_DNA"/>
</dbReference>
<evidence type="ECO:0000256" key="4">
    <source>
        <dbReference type="ARBA" id="ARBA00022729"/>
    </source>
</evidence>
<dbReference type="InterPro" id="IPR029058">
    <property type="entry name" value="AB_hydrolase_fold"/>
</dbReference>
<evidence type="ECO:0008006" key="12">
    <source>
        <dbReference type="Google" id="ProtNLM"/>
    </source>
</evidence>
<dbReference type="PROSITE" id="PS51257">
    <property type="entry name" value="PROKAR_LIPOPROTEIN"/>
    <property type="match status" value="1"/>
</dbReference>
<protein>
    <recommendedName>
        <fullName evidence="12">Poly(3-hydroxybutyrate) depolymerase</fullName>
    </recommendedName>
</protein>
<keyword evidence="6" id="KW-0119">Carbohydrate metabolism</keyword>
<dbReference type="Gene3D" id="3.40.50.1820">
    <property type="entry name" value="alpha/beta hydrolase"/>
    <property type="match status" value="2"/>
</dbReference>
<dbReference type="OrthoDB" id="9767239at2"/>
<dbReference type="InterPro" id="IPR010126">
    <property type="entry name" value="Esterase_phb"/>
</dbReference>
<feature type="chain" id="PRO_5016334726" description="Poly(3-hydroxybutyrate) depolymerase" evidence="9">
    <location>
        <begin position="24"/>
        <end position="758"/>
    </location>
</feature>
<dbReference type="Proteomes" id="UP000249842">
    <property type="component" value="Unassembled WGS sequence"/>
</dbReference>
<reference evidence="11" key="1">
    <citation type="submission" date="2018-05" db="EMBL/GenBank/DDBJ databases">
        <authorList>
            <person name="Li X."/>
        </authorList>
    </citation>
    <scope>NUCLEOTIDE SEQUENCE [LARGE SCALE GENOMIC DNA]</scope>
    <source>
        <strain evidence="11">HKS-05</strain>
    </source>
</reference>
<evidence type="ECO:0000256" key="3">
    <source>
        <dbReference type="ARBA" id="ARBA00022651"/>
    </source>
</evidence>
<evidence type="ECO:0000256" key="2">
    <source>
        <dbReference type="ARBA" id="ARBA00022525"/>
    </source>
</evidence>
<organism evidence="10 11">
    <name type="scientific">Phenylobacterium hankyongense</name>
    <dbReference type="NCBI Taxonomy" id="1813876"/>
    <lineage>
        <taxon>Bacteria</taxon>
        <taxon>Pseudomonadati</taxon>
        <taxon>Pseudomonadota</taxon>
        <taxon>Alphaproteobacteria</taxon>
        <taxon>Caulobacterales</taxon>
        <taxon>Caulobacteraceae</taxon>
        <taxon>Phenylobacterium</taxon>
    </lineage>
</organism>
<dbReference type="SUPFAM" id="SSF53474">
    <property type="entry name" value="alpha/beta-Hydrolases"/>
    <property type="match status" value="3"/>
</dbReference>
<dbReference type="PANTHER" id="PTHR38050">
    <property type="match status" value="1"/>
</dbReference>
<proteinExistence type="predicted"/>
<feature type="compositionally biased region" description="Gly residues" evidence="8">
    <location>
        <begin position="228"/>
        <end position="258"/>
    </location>
</feature>
<comment type="subcellular location">
    <subcellularLocation>
        <location evidence="1">Secreted</location>
    </subcellularLocation>
</comment>
<keyword evidence="11" id="KW-1185">Reference proteome</keyword>
<dbReference type="AlphaFoldDB" id="A0A328B5C7"/>
<name>A0A328B5C7_9CAUL</name>
<evidence type="ECO:0000313" key="11">
    <source>
        <dbReference type="Proteomes" id="UP000249842"/>
    </source>
</evidence>
<evidence type="ECO:0000256" key="9">
    <source>
        <dbReference type="SAM" id="SignalP"/>
    </source>
</evidence>
<evidence type="ECO:0000256" key="8">
    <source>
        <dbReference type="SAM" id="MobiDB-lite"/>
    </source>
</evidence>
<evidence type="ECO:0000313" key="10">
    <source>
        <dbReference type="EMBL" id="RAK60248.1"/>
    </source>
</evidence>
<dbReference type="GO" id="GO:0045493">
    <property type="term" value="P:xylan catabolic process"/>
    <property type="evidence" value="ECO:0007669"/>
    <property type="project" value="UniProtKB-KW"/>
</dbReference>
<evidence type="ECO:0000256" key="1">
    <source>
        <dbReference type="ARBA" id="ARBA00004613"/>
    </source>
</evidence>
<evidence type="ECO:0000256" key="7">
    <source>
        <dbReference type="ARBA" id="ARBA00023326"/>
    </source>
</evidence>
<dbReference type="GO" id="GO:0030600">
    <property type="term" value="F:feruloyl esterase activity"/>
    <property type="evidence" value="ECO:0007669"/>
    <property type="project" value="InterPro"/>
</dbReference>
<feature type="signal peptide" evidence="9">
    <location>
        <begin position="1"/>
        <end position="23"/>
    </location>
</feature>
<keyword evidence="3" id="KW-0858">Xylan degradation</keyword>
<keyword evidence="4 9" id="KW-0732">Signal</keyword>
<keyword evidence="5" id="KW-0378">Hydrolase</keyword>
<accession>A0A328B5C7</accession>
<comment type="caution">
    <text evidence="10">The sequence shown here is derived from an EMBL/GenBank/DDBJ whole genome shotgun (WGS) entry which is preliminary data.</text>
</comment>
<dbReference type="PANTHER" id="PTHR38050:SF2">
    <property type="entry name" value="FERULOYL ESTERASE C-RELATED"/>
    <property type="match status" value="1"/>
</dbReference>
<sequence length="758" mass="80674">MVNKYFSHVAICALLGLTACQTAGPTAGGPSAAPGAPKVADAETLQKATSLAIGNLAWESVKVTNVQVAGNQVKWTGVTRSHQYPCAADLDGQNSFCDQGEPQVGAAAESAYGAEAAPARRPAAEASPLIRNAVTVGPTDRSYLYYIPASYNPTGYNFVVYALHDNGQTAEEFAKQSGWMKVADENGFVVVFPQAVNKTWAPNSGGEDLYLKAVYDHASTHLMVRAPGGQGGQGGGQGGGQRGGQGGEGGQGRGGAAGAEGAEGAAPRGGGGEGADPRVPRAPHATTWHPFNYLTGAGAGAIAAQEFAVSSPGVYAAVATVDGVAYDAALAKGDQPAQGYFENQRGGKNAEPTWKQLKKQVPVPTWLFTHGAPNPVESKLTAYWKRSNGVAPAAQTRVVDGFQTTIYRNPQHQMQQVRTTVLPAAAKYDQAMSSAIWNDFFKHTARWTSSPNGDVGSVMTEAEVNKSFDVRSTTVNGVTYKYYVKTPSTYRKGQSLPLVISAHGAMYPAWLYLSQIRMHEVGEKEGFITVYISGQKDRWDFTRADGTDAKFIEQVIAETGANYGIDKSRVYMQGFSFGSGMTYMMGVAHPTLFAAVSPNNGIGPMSPDVVGRMAALKAKSDVRIPMMIVYGAVDAGGSTDGKIPGKGILRDAIDEMKAYNHIATPDRVATYDSPNSAPYDVLVLGGKAVKAGVDPRYPAGRFHITEYSSNDATPRNLFNFVWVTDLPHGGDAREAQLEWDYFKHWRRNADGTLTYSAK</sequence>
<evidence type="ECO:0000256" key="5">
    <source>
        <dbReference type="ARBA" id="ARBA00022801"/>
    </source>
</evidence>
<gene>
    <name evidence="10" type="ORF">DJ021_10750</name>
</gene>
<keyword evidence="2" id="KW-0964">Secreted</keyword>
<dbReference type="RefSeq" id="WP_111457541.1">
    <property type="nucleotide sequence ID" value="NZ_QFYP01000001.1"/>
</dbReference>
<dbReference type="Pfam" id="PF10503">
    <property type="entry name" value="Esterase_PHB"/>
    <property type="match status" value="1"/>
</dbReference>
<dbReference type="GO" id="GO:0005576">
    <property type="term" value="C:extracellular region"/>
    <property type="evidence" value="ECO:0007669"/>
    <property type="project" value="UniProtKB-SubCell"/>
</dbReference>
<keyword evidence="7" id="KW-0624">Polysaccharide degradation</keyword>